<keyword evidence="2" id="KW-0812">Transmembrane</keyword>
<dbReference type="EMBL" id="SJPU01000002">
    <property type="protein sequence ID" value="TWU17078.1"/>
    <property type="molecule type" value="Genomic_DNA"/>
</dbReference>
<organism evidence="4 5">
    <name type="scientific">Allorhodopirellula heiligendammensis</name>
    <dbReference type="NCBI Taxonomy" id="2714739"/>
    <lineage>
        <taxon>Bacteria</taxon>
        <taxon>Pseudomonadati</taxon>
        <taxon>Planctomycetota</taxon>
        <taxon>Planctomycetia</taxon>
        <taxon>Pirellulales</taxon>
        <taxon>Pirellulaceae</taxon>
        <taxon>Allorhodopirellula</taxon>
    </lineage>
</organism>
<dbReference type="SUPFAM" id="SSF54001">
    <property type="entry name" value="Cysteine proteinases"/>
    <property type="match status" value="1"/>
</dbReference>
<evidence type="ECO:0000313" key="4">
    <source>
        <dbReference type="EMBL" id="TWU17078.1"/>
    </source>
</evidence>
<dbReference type="PANTHER" id="PTHR42736">
    <property type="entry name" value="PROTEIN-GLUTAMINE GAMMA-GLUTAMYLTRANSFERASE"/>
    <property type="match status" value="1"/>
</dbReference>
<protein>
    <submittedName>
        <fullName evidence="4">Transglutaminase-like superfamily protein</fullName>
    </submittedName>
</protein>
<keyword evidence="5" id="KW-1185">Reference proteome</keyword>
<feature type="compositionally biased region" description="Basic and acidic residues" evidence="1">
    <location>
        <begin position="470"/>
        <end position="479"/>
    </location>
</feature>
<feature type="domain" description="Transglutaminase-like" evidence="3">
    <location>
        <begin position="546"/>
        <end position="619"/>
    </location>
</feature>
<keyword evidence="2" id="KW-1133">Transmembrane helix</keyword>
<dbReference type="SMART" id="SM00460">
    <property type="entry name" value="TGc"/>
    <property type="match status" value="1"/>
</dbReference>
<feature type="transmembrane region" description="Helical" evidence="2">
    <location>
        <begin position="12"/>
        <end position="31"/>
    </location>
</feature>
<dbReference type="InterPro" id="IPR052901">
    <property type="entry name" value="Bact_TGase-like"/>
</dbReference>
<feature type="transmembrane region" description="Helical" evidence="2">
    <location>
        <begin position="64"/>
        <end position="82"/>
    </location>
</feature>
<comment type="caution">
    <text evidence="4">The sequence shown here is derived from an EMBL/GenBank/DDBJ whole genome shotgun (WGS) entry which is preliminary data.</text>
</comment>
<proteinExistence type="predicted"/>
<evidence type="ECO:0000256" key="2">
    <source>
        <dbReference type="SAM" id="Phobius"/>
    </source>
</evidence>
<gene>
    <name evidence="4" type="ORF">Poly21_42880</name>
</gene>
<feature type="compositionally biased region" description="Basic and acidic residues" evidence="1">
    <location>
        <begin position="283"/>
        <end position="296"/>
    </location>
</feature>
<evidence type="ECO:0000313" key="5">
    <source>
        <dbReference type="Proteomes" id="UP000319908"/>
    </source>
</evidence>
<feature type="region of interest" description="Disordered" evidence="1">
    <location>
        <begin position="470"/>
        <end position="495"/>
    </location>
</feature>
<dbReference type="AlphaFoldDB" id="A0A5C6BZ00"/>
<keyword evidence="2" id="KW-0472">Membrane</keyword>
<evidence type="ECO:0000256" key="1">
    <source>
        <dbReference type="SAM" id="MobiDB-lite"/>
    </source>
</evidence>
<feature type="transmembrane region" description="Helical" evidence="2">
    <location>
        <begin position="137"/>
        <end position="153"/>
    </location>
</feature>
<feature type="region of interest" description="Disordered" evidence="1">
    <location>
        <begin position="267"/>
        <end position="309"/>
    </location>
</feature>
<dbReference type="InterPro" id="IPR002931">
    <property type="entry name" value="Transglutaminase-like"/>
</dbReference>
<dbReference type="Proteomes" id="UP000319908">
    <property type="component" value="Unassembled WGS sequence"/>
</dbReference>
<reference evidence="4 5" key="1">
    <citation type="journal article" date="2020" name="Antonie Van Leeuwenhoek">
        <title>Rhodopirellula heiligendammensis sp. nov., Rhodopirellula pilleata sp. nov., and Rhodopirellula solitaria sp. nov. isolated from natural or artificial marine surfaces in Northern Germany and California, USA, and emended description of the genus Rhodopirellula.</title>
        <authorList>
            <person name="Kallscheuer N."/>
            <person name="Wiegand S."/>
            <person name="Jogler M."/>
            <person name="Boedeker C."/>
            <person name="Peeters S.H."/>
            <person name="Rast P."/>
            <person name="Heuer A."/>
            <person name="Jetten M.S.M."/>
            <person name="Rohde M."/>
            <person name="Jogler C."/>
        </authorList>
    </citation>
    <scope>NUCLEOTIDE SEQUENCE [LARGE SCALE GENOMIC DNA]</scope>
    <source>
        <strain evidence="4 5">Poly21</strain>
    </source>
</reference>
<dbReference type="RefSeq" id="WP_146408579.1">
    <property type="nucleotide sequence ID" value="NZ_SJPU01000002.1"/>
</dbReference>
<dbReference type="PANTHER" id="PTHR42736:SF1">
    <property type="entry name" value="PROTEIN-GLUTAMINE GAMMA-GLUTAMYLTRANSFERASE"/>
    <property type="match status" value="1"/>
</dbReference>
<feature type="transmembrane region" description="Helical" evidence="2">
    <location>
        <begin position="114"/>
        <end position="131"/>
    </location>
</feature>
<dbReference type="Pfam" id="PF01841">
    <property type="entry name" value="Transglut_core"/>
    <property type="match status" value="1"/>
</dbReference>
<accession>A0A5C6BZ00</accession>
<sequence>MPTLQLERRKTEAIVLALVSITAVGSLRFYFESQTLFIAEMIVIATLFVAAVVTTSGHKTSGEGYFRIAIPMTPVLFAFIARVAGSPIAFEMTALTTLGAGSLTMALGKTRTRAMSLVASGFLTLFAVAISDSSYSVLLAIAWMAVCVWHLVANHWERLELCAAHQVRRGSGVRPISVFVAIAVCMATGLVVRGRVGESQRFELGVMPTSGGSQWSDPAARSGVGTGDAAIAAKDHAESFGAVESELFLESTESTLFDMFSDSIGEPKKKNKWERRQGLAADRVPEAHQKTARSDKGGSSFSTDRTRPKKHLHFNDAAESAVLQWAGPTGIRLAMNRYDAFDGVEWTNAAEHLNETLSRREHNGAAWYCDPAIAISQESTPEVNLLKVLRLDSTRLPVPMMTSALHIKDVDRPDFFAIATDGSFFMPGRDKVPPLTVVNVASIKVMEDELWEGLTIHSASESIERTAARTSVEHKRAVPDARAFGSSAHERRGPNPSILVEDLARQWTVDLNHPYEKLQSIVSHLRSEFEFDRSVESATEDSVAEFLRIQRGGDHLFATVATLMAREIGLQSRLVTGFYVRPSAIDAAARHVNISPQDVHVWAEVQLDDGRWFEIEPTPGYREPDYLPSAWLVAKQLAAAKWPHAIGMIVLAGWLFFTRLIWIELGLSLLYQIGSIVLPHRRTALVMGVLQTRAKFAGCPRNIGRPQRDWLLEITAMNAPLHETATRFCDAADRAAFAGTGNTRQDHNFSKELLMNLKIRLLRQLATGTSA</sequence>
<feature type="transmembrane region" description="Helical" evidence="2">
    <location>
        <begin position="37"/>
        <end position="57"/>
    </location>
</feature>
<dbReference type="InterPro" id="IPR038765">
    <property type="entry name" value="Papain-like_cys_pep_sf"/>
</dbReference>
<dbReference type="Gene3D" id="3.10.620.30">
    <property type="match status" value="1"/>
</dbReference>
<dbReference type="OrthoDB" id="231513at2"/>
<feature type="transmembrane region" description="Helical" evidence="2">
    <location>
        <begin position="173"/>
        <end position="192"/>
    </location>
</feature>
<evidence type="ECO:0000259" key="3">
    <source>
        <dbReference type="SMART" id="SM00460"/>
    </source>
</evidence>
<feature type="transmembrane region" description="Helical" evidence="2">
    <location>
        <begin position="88"/>
        <end position="107"/>
    </location>
</feature>
<name>A0A5C6BZ00_9BACT</name>